<name>A0A846XZJ7_9NOCA</name>
<comment type="caution">
    <text evidence="4">The sequence shown here is derived from an EMBL/GenBank/DDBJ whole genome shotgun (WGS) entry which is preliminary data.</text>
</comment>
<organism evidence="4 5">
    <name type="scientific">Nocardia vermiculata</name>
    <dbReference type="NCBI Taxonomy" id="257274"/>
    <lineage>
        <taxon>Bacteria</taxon>
        <taxon>Bacillati</taxon>
        <taxon>Actinomycetota</taxon>
        <taxon>Actinomycetes</taxon>
        <taxon>Mycobacteriales</taxon>
        <taxon>Nocardiaceae</taxon>
        <taxon>Nocardia</taxon>
    </lineage>
</organism>
<dbReference type="Pfam" id="PF05239">
    <property type="entry name" value="PRC"/>
    <property type="match status" value="1"/>
</dbReference>
<feature type="region of interest" description="Disordered" evidence="1">
    <location>
        <begin position="115"/>
        <end position="150"/>
    </location>
</feature>
<dbReference type="Pfam" id="PF09557">
    <property type="entry name" value="DUF2382"/>
    <property type="match status" value="1"/>
</dbReference>
<dbReference type="NCBIfam" id="TIGR02271">
    <property type="entry name" value="YsnF/AvaK domain"/>
    <property type="match status" value="1"/>
</dbReference>
<sequence>MTGRLDTLMDSTVYDSHDDKIGKVKNIYVNNDTGSPTWASVSTGLLRHDSLVPLAGAQQNRNGDAIRVSVDKEMVKSAPAVEQDGRISQEGEQQLLSYYHIDPRNAGWDAYGRAMRNPEPGRHARPESDLDARSEAMAAPTAGDEGLIRSEERLNVDTERETVGTARLRKYVVTEDQTVTVPTSHEEVHVEREPITDANAAPSSMGDEEQEVTLHRDRVTVDKETVPVERVRLAVDDVEEQETVGDTVRKERIDTEGADTMNRADRRYPDDPRFSDDR</sequence>
<dbReference type="RefSeq" id="WP_067882389.1">
    <property type="nucleotide sequence ID" value="NZ_JAAXOP010000013.1"/>
</dbReference>
<dbReference type="Gene3D" id="3.90.50.10">
    <property type="entry name" value="Photosynthetic Reaction Center, subunit H, domain 2"/>
    <property type="match status" value="1"/>
</dbReference>
<dbReference type="PANTHER" id="PTHR38463">
    <property type="entry name" value="STRESS RESPONSE PROTEIN YSNF"/>
    <property type="match status" value="1"/>
</dbReference>
<dbReference type="SUPFAM" id="SSF50346">
    <property type="entry name" value="PRC-barrel domain"/>
    <property type="match status" value="1"/>
</dbReference>
<evidence type="ECO:0000256" key="1">
    <source>
        <dbReference type="SAM" id="MobiDB-lite"/>
    </source>
</evidence>
<gene>
    <name evidence="4" type="ORF">HGA08_20790</name>
</gene>
<accession>A0A846XZJ7</accession>
<feature type="compositionally biased region" description="Basic and acidic residues" evidence="1">
    <location>
        <begin position="262"/>
        <end position="278"/>
    </location>
</feature>
<dbReference type="InterPro" id="IPR027275">
    <property type="entry name" value="PRC-brl_dom"/>
</dbReference>
<dbReference type="PANTHER" id="PTHR38463:SF1">
    <property type="entry name" value="STRESS RESPONSE PROTEIN YSNF"/>
    <property type="match status" value="1"/>
</dbReference>
<evidence type="ECO:0000313" key="4">
    <source>
        <dbReference type="EMBL" id="NKY52646.1"/>
    </source>
</evidence>
<evidence type="ECO:0000259" key="2">
    <source>
        <dbReference type="Pfam" id="PF05239"/>
    </source>
</evidence>
<evidence type="ECO:0000313" key="5">
    <source>
        <dbReference type="Proteomes" id="UP000565711"/>
    </source>
</evidence>
<dbReference type="EMBL" id="JAAXOP010000013">
    <property type="protein sequence ID" value="NKY52646.1"/>
    <property type="molecule type" value="Genomic_DNA"/>
</dbReference>
<keyword evidence="5" id="KW-1185">Reference proteome</keyword>
<dbReference type="AlphaFoldDB" id="A0A846XZJ7"/>
<dbReference type="GO" id="GO:0019684">
    <property type="term" value="P:photosynthesis, light reaction"/>
    <property type="evidence" value="ECO:0007669"/>
    <property type="project" value="InterPro"/>
</dbReference>
<dbReference type="InterPro" id="IPR011033">
    <property type="entry name" value="PRC_barrel-like_sf"/>
</dbReference>
<dbReference type="InterPro" id="IPR019060">
    <property type="entry name" value="DUF2382"/>
</dbReference>
<dbReference type="InterPro" id="IPR052967">
    <property type="entry name" value="Stress_Response_Assoc"/>
</dbReference>
<feature type="compositionally biased region" description="Basic and acidic residues" evidence="1">
    <location>
        <begin position="119"/>
        <end position="134"/>
    </location>
</feature>
<feature type="domain" description="DUF2382" evidence="3">
    <location>
        <begin position="148"/>
        <end position="254"/>
    </location>
</feature>
<reference evidence="4 5" key="1">
    <citation type="submission" date="2020-04" db="EMBL/GenBank/DDBJ databases">
        <title>MicrobeNet Type strains.</title>
        <authorList>
            <person name="Nicholson A.C."/>
        </authorList>
    </citation>
    <scope>NUCLEOTIDE SEQUENCE [LARGE SCALE GENOMIC DNA]</scope>
    <source>
        <strain evidence="4 5">JCM 12354</strain>
    </source>
</reference>
<dbReference type="Proteomes" id="UP000565711">
    <property type="component" value="Unassembled WGS sequence"/>
</dbReference>
<feature type="region of interest" description="Disordered" evidence="1">
    <location>
        <begin position="240"/>
        <end position="278"/>
    </location>
</feature>
<dbReference type="GO" id="GO:0030077">
    <property type="term" value="C:plasma membrane light-harvesting complex"/>
    <property type="evidence" value="ECO:0007669"/>
    <property type="project" value="InterPro"/>
</dbReference>
<dbReference type="InterPro" id="IPR014747">
    <property type="entry name" value="Bac_photo_RC_H_C"/>
</dbReference>
<feature type="domain" description="PRC-barrel" evidence="2">
    <location>
        <begin position="7"/>
        <end position="74"/>
    </location>
</feature>
<protein>
    <submittedName>
        <fullName evidence="4">PRC and DUF2382 domain-containing protein</fullName>
    </submittedName>
</protein>
<proteinExistence type="predicted"/>
<evidence type="ECO:0000259" key="3">
    <source>
        <dbReference type="Pfam" id="PF09557"/>
    </source>
</evidence>